<dbReference type="PRINTS" id="PR00237">
    <property type="entry name" value="GPCRRHODOPSN"/>
</dbReference>
<dbReference type="Gene3D" id="1.20.1070.10">
    <property type="entry name" value="Rhodopsin 7-helix transmembrane proteins"/>
    <property type="match status" value="1"/>
</dbReference>
<evidence type="ECO:0000256" key="4">
    <source>
        <dbReference type="ARBA" id="ARBA00022989"/>
    </source>
</evidence>
<evidence type="ECO:0000256" key="3">
    <source>
        <dbReference type="ARBA" id="ARBA00022692"/>
    </source>
</evidence>
<evidence type="ECO:0000256" key="7">
    <source>
        <dbReference type="SAM" id="MobiDB-lite"/>
    </source>
</evidence>
<dbReference type="RefSeq" id="XP_012946326.1">
    <property type="nucleotide sequence ID" value="XM_013090872.2"/>
</dbReference>
<keyword evidence="2" id="KW-1003">Cell membrane</keyword>
<feature type="transmembrane region" description="Helical" evidence="8">
    <location>
        <begin position="324"/>
        <end position="348"/>
    </location>
</feature>
<organism evidence="11 12">
    <name type="scientific">Aplysia californica</name>
    <name type="common">California sea hare</name>
    <dbReference type="NCBI Taxonomy" id="6500"/>
    <lineage>
        <taxon>Eukaryota</taxon>
        <taxon>Metazoa</taxon>
        <taxon>Spiralia</taxon>
        <taxon>Lophotrochozoa</taxon>
        <taxon>Mollusca</taxon>
        <taxon>Gastropoda</taxon>
        <taxon>Heterobranchia</taxon>
        <taxon>Euthyneura</taxon>
        <taxon>Tectipleura</taxon>
        <taxon>Aplysiida</taxon>
        <taxon>Aplysioidea</taxon>
        <taxon>Aplysiidae</taxon>
        <taxon>Aplysia</taxon>
    </lineage>
</organism>
<evidence type="ECO:0000259" key="10">
    <source>
        <dbReference type="PROSITE" id="PS50262"/>
    </source>
</evidence>
<dbReference type="PANTHER" id="PTHR24241">
    <property type="entry name" value="NEUROPEPTIDE RECEPTOR-RELATED G-PROTEIN COUPLED RECEPTOR"/>
    <property type="match status" value="1"/>
</dbReference>
<dbReference type="PANTHER" id="PTHR24241:SF67">
    <property type="entry name" value="FREE FATTY ACID RECEPTOR 4"/>
    <property type="match status" value="1"/>
</dbReference>
<evidence type="ECO:0000256" key="5">
    <source>
        <dbReference type="ARBA" id="ARBA00023136"/>
    </source>
</evidence>
<name>A0ABM1AEU1_APLCA</name>
<gene>
    <name evidence="12" type="primary">LOC106013948</name>
</gene>
<keyword evidence="6" id="KW-0675">Receptor</keyword>
<dbReference type="Proteomes" id="UP000694888">
    <property type="component" value="Unplaced"/>
</dbReference>
<dbReference type="SUPFAM" id="SSF81321">
    <property type="entry name" value="Family A G protein-coupled receptor-like"/>
    <property type="match status" value="1"/>
</dbReference>
<feature type="transmembrane region" description="Helical" evidence="8">
    <location>
        <begin position="74"/>
        <end position="92"/>
    </location>
</feature>
<feature type="region of interest" description="Disordered" evidence="7">
    <location>
        <begin position="247"/>
        <end position="271"/>
    </location>
</feature>
<feature type="transmembrane region" description="Helical" evidence="8">
    <location>
        <begin position="291"/>
        <end position="312"/>
    </location>
</feature>
<keyword evidence="11" id="KW-1185">Reference proteome</keyword>
<evidence type="ECO:0000313" key="11">
    <source>
        <dbReference type="Proteomes" id="UP000694888"/>
    </source>
</evidence>
<feature type="transmembrane region" description="Helical" evidence="8">
    <location>
        <begin position="194"/>
        <end position="221"/>
    </location>
</feature>
<dbReference type="GeneID" id="106013948"/>
<accession>A0ABM1AEU1</accession>
<keyword evidence="9" id="KW-0732">Signal</keyword>
<feature type="transmembrane region" description="Helical" evidence="8">
    <location>
        <begin position="113"/>
        <end position="131"/>
    </location>
</feature>
<feature type="domain" description="G-protein coupled receptors family 1 profile" evidence="10">
    <location>
        <begin position="14"/>
        <end position="345"/>
    </location>
</feature>
<dbReference type="InterPro" id="IPR000276">
    <property type="entry name" value="GPCR_Rhodpsn"/>
</dbReference>
<sequence>MSVCCKHFAIVFYLIFQMISALSRDRCAHTGTHSLLINLACSELLFSLGIPIVVTTRLTIDWTLGDPLCKLVNYTEFVCGMSSLLSLATISVDRLLCVRQGGQLRLSTTVTKLIIVIIWIISLVFSAPVAVAETTLTASIGGSDFQICTSNQTSNGRSSSVASNDGLLQNCTQFCQQRVFCGVSWPHGFDAASYLISIAILCFFVPTVITCACYAYIYVIVMNSSRNITRQSQASLDMATCGPSMTQSSQYCDRSQPPPHPHRRPTTTASSCHVIEQPRPSCDVRRRQDRLVRLTSAIVLTFFLMWLPFFVISNLASSQTRVSSTALTLTLILAHSNACVNPLLYGYFHPACRRQREQRRCLKGFPLECFRCCCCCYSWCFSEGSVGPAMNEEGGNSCGTEEAHRCSMGRYTHTSPLATPTMMR</sequence>
<dbReference type="PROSITE" id="PS50262">
    <property type="entry name" value="G_PROTEIN_RECEP_F1_2"/>
    <property type="match status" value="1"/>
</dbReference>
<keyword evidence="3 8" id="KW-0812">Transmembrane</keyword>
<evidence type="ECO:0000256" key="8">
    <source>
        <dbReference type="SAM" id="Phobius"/>
    </source>
</evidence>
<evidence type="ECO:0000313" key="12">
    <source>
        <dbReference type="RefSeq" id="XP_012946326.1"/>
    </source>
</evidence>
<protein>
    <submittedName>
        <fullName evidence="12">Somatostatin receptor type 5-like</fullName>
    </submittedName>
</protein>
<comment type="subcellular location">
    <subcellularLocation>
        <location evidence="1">Cell membrane</location>
        <topology evidence="1">Multi-pass membrane protein</topology>
    </subcellularLocation>
</comment>
<reference evidence="12" key="1">
    <citation type="submission" date="2025-08" db="UniProtKB">
        <authorList>
            <consortium name="RefSeq"/>
        </authorList>
    </citation>
    <scope>IDENTIFICATION</scope>
</reference>
<evidence type="ECO:0000256" key="2">
    <source>
        <dbReference type="ARBA" id="ARBA00022475"/>
    </source>
</evidence>
<feature type="chain" id="PRO_5046057361" evidence="9">
    <location>
        <begin position="22"/>
        <end position="424"/>
    </location>
</feature>
<keyword evidence="5 8" id="KW-0472">Membrane</keyword>
<evidence type="ECO:0000256" key="9">
    <source>
        <dbReference type="SAM" id="SignalP"/>
    </source>
</evidence>
<evidence type="ECO:0000256" key="6">
    <source>
        <dbReference type="ARBA" id="ARBA00023170"/>
    </source>
</evidence>
<dbReference type="CDD" id="cd00637">
    <property type="entry name" value="7tm_classA_rhodopsin-like"/>
    <property type="match status" value="1"/>
</dbReference>
<dbReference type="InterPro" id="IPR017452">
    <property type="entry name" value="GPCR_Rhodpsn_7TM"/>
</dbReference>
<keyword evidence="4 8" id="KW-1133">Transmembrane helix</keyword>
<evidence type="ECO:0000256" key="1">
    <source>
        <dbReference type="ARBA" id="ARBA00004651"/>
    </source>
</evidence>
<dbReference type="Pfam" id="PF00001">
    <property type="entry name" value="7tm_1"/>
    <property type="match status" value="2"/>
</dbReference>
<proteinExistence type="predicted"/>
<feature type="signal peptide" evidence="9">
    <location>
        <begin position="1"/>
        <end position="21"/>
    </location>
</feature>
<feature type="transmembrane region" description="Helical" evidence="8">
    <location>
        <begin position="35"/>
        <end position="54"/>
    </location>
</feature>